<name>A0A096MWE0_PAPAN</name>
<evidence type="ECO:0000256" key="2">
    <source>
        <dbReference type="RuleBase" id="RU003876"/>
    </source>
</evidence>
<evidence type="ECO:0000256" key="1">
    <source>
        <dbReference type="ARBA" id="ARBA00009947"/>
    </source>
</evidence>
<dbReference type="InterPro" id="IPR037231">
    <property type="entry name" value="NAP-like_sf"/>
</dbReference>
<feature type="compositionally biased region" description="Basic and acidic residues" evidence="3">
    <location>
        <begin position="24"/>
        <end position="40"/>
    </location>
</feature>
<dbReference type="Proteomes" id="UP000028761">
    <property type="component" value="Chromosome 6"/>
</dbReference>
<dbReference type="GO" id="GO:0005654">
    <property type="term" value="C:nucleoplasm"/>
    <property type="evidence" value="ECO:0007669"/>
    <property type="project" value="Ensembl"/>
</dbReference>
<evidence type="ECO:0000256" key="3">
    <source>
        <dbReference type="SAM" id="MobiDB-lite"/>
    </source>
</evidence>
<dbReference type="Gene3D" id="3.30.1120.90">
    <property type="entry name" value="Nucleosome assembly protein"/>
    <property type="match status" value="1"/>
</dbReference>
<accession>A0A096MWE0</accession>
<reference evidence="4 5" key="1">
    <citation type="submission" date="2012-03" db="EMBL/GenBank/DDBJ databases">
        <title>Whole Genome Assembly of Papio anubis.</title>
        <authorList>
            <person name="Liu Y.L."/>
            <person name="Abraham K.A."/>
            <person name="Akbar H.A."/>
            <person name="Ali S.A."/>
            <person name="Anosike U.A."/>
            <person name="Aqrawi P.A."/>
            <person name="Arias F.A."/>
            <person name="Attaway T.A."/>
            <person name="Awwad R.A."/>
            <person name="Babu C.B."/>
            <person name="Bandaranaike D.B."/>
            <person name="Battles P.B."/>
            <person name="Bell A.B."/>
            <person name="Beltran B.B."/>
            <person name="Berhane-Mersha D.B."/>
            <person name="Bess C.B."/>
            <person name="Bickham C.B."/>
            <person name="Bolden T.B."/>
            <person name="Carter K.C."/>
            <person name="Chau D.C."/>
            <person name="Chavez A.C."/>
            <person name="Clerc-Blankenburg K.C."/>
            <person name="Coyle M.C."/>
            <person name="Dao M.D."/>
            <person name="Davila M.L.D."/>
            <person name="Davy-Carroll L.D."/>
            <person name="Denson S.D."/>
            <person name="Dinh H.D."/>
            <person name="Fernandez S.F."/>
            <person name="Fernando P.F."/>
            <person name="Forbes L.F."/>
            <person name="Francis C.F."/>
            <person name="Francisco L.F."/>
            <person name="Fu Q.F."/>
            <person name="Garcia-Iii R.G."/>
            <person name="Garrett T.G."/>
            <person name="Gross S.G."/>
            <person name="Gubbala S.G."/>
            <person name="Hirani K.H."/>
            <person name="Hogues M.H."/>
            <person name="Hollins B.H."/>
            <person name="Jackson L.J."/>
            <person name="Javaid M.J."/>
            <person name="Jhangiani S.J."/>
            <person name="Johnson A.J."/>
            <person name="Johnson B.J."/>
            <person name="Jones J.J."/>
            <person name="Joshi V.J."/>
            <person name="Kalu J.K."/>
            <person name="Khan N.K."/>
            <person name="Korchina V.K."/>
            <person name="Kovar C.K."/>
            <person name="Lago L.L."/>
            <person name="Lara F.L."/>
            <person name="Le T.-K.L."/>
            <person name="Lee S.L."/>
            <person name="Legall-Iii F.L."/>
            <person name="Lemon S.L."/>
            <person name="Liu J.L."/>
            <person name="Liu Y.-S.L."/>
            <person name="Liyanage D.L."/>
            <person name="Lopez J.L."/>
            <person name="Lorensuhewa L.L."/>
            <person name="Mata R.M."/>
            <person name="Mathew T.M."/>
            <person name="Mercado C.M."/>
            <person name="Mercado I.M."/>
            <person name="Morales K.M."/>
            <person name="Morgan M.M."/>
            <person name="Munidasa M.M."/>
            <person name="Ngo D.N."/>
            <person name="Nguyen L.N."/>
            <person name="Nguyen T.N."/>
            <person name="Nguyen N.N."/>
            <person name="Obregon M.O."/>
            <person name="Okwuonu G.O."/>
            <person name="Ongeri F.O."/>
            <person name="Onwere C.O."/>
            <person name="Osifeso I.O."/>
            <person name="Parra A.P."/>
            <person name="Patil S.P."/>
            <person name="Perez A.P."/>
            <person name="Perez Y.P."/>
            <person name="Pham C.P."/>
            <person name="Pu L.-L.P."/>
            <person name="Puazo M.P."/>
            <person name="Quiroz J.Q."/>
            <person name="Rouhana J.R."/>
            <person name="Ruiz M.R."/>
            <person name="Ruiz S.-J.R."/>
            <person name="Saada N.S."/>
            <person name="Santibanez J.S."/>
            <person name="Scheel M.S."/>
            <person name="Schneider B.S."/>
            <person name="Simmons D.S."/>
            <person name="Sisson I.S."/>
            <person name="Tang L.-Y.T."/>
            <person name="Thornton R.T."/>
            <person name="Tisius J.T."/>
            <person name="Toledanes G.T."/>
            <person name="Trejos Z.T."/>
            <person name="Usmani K.U."/>
            <person name="Varghese R.V."/>
            <person name="Vattathil S.V."/>
            <person name="Vee V.V."/>
            <person name="Walker D.W."/>
            <person name="Weissenberger G.W."/>
            <person name="White C.W."/>
            <person name="Williams A.W."/>
            <person name="Woodworth J.W."/>
            <person name="Wright R.W."/>
            <person name="Zhu Y.Z."/>
            <person name="Han Y.H."/>
            <person name="Newsham I.N."/>
            <person name="Nazareth L.N."/>
            <person name="Worley K.W."/>
            <person name="Muzny D.M."/>
            <person name="Rogers J.R."/>
            <person name="Gibbs R.G."/>
        </authorList>
    </citation>
    <scope>NUCLEOTIDE SEQUENCE [LARGE SCALE GENOMIC DNA]</scope>
</reference>
<dbReference type="Bgee" id="ENSPANG00000007994">
    <property type="expression patterns" value="Expressed in cerebellum and 67 other cell types or tissues"/>
</dbReference>
<dbReference type="eggNOG" id="KOG1508">
    <property type="taxonomic scope" value="Eukaryota"/>
</dbReference>
<keyword evidence="5" id="KW-1185">Reference proteome</keyword>
<dbReference type="CTD" id="7259"/>
<dbReference type="KEGG" id="panu:101019965"/>
<dbReference type="RefSeq" id="XP_031523592.1">
    <property type="nucleotide sequence ID" value="XM_031667732.1"/>
</dbReference>
<dbReference type="GO" id="GO:0005730">
    <property type="term" value="C:nucleolus"/>
    <property type="evidence" value="ECO:0007669"/>
    <property type="project" value="Ensembl"/>
</dbReference>
<dbReference type="HOGENOM" id="CLU_051687_2_0_1"/>
<dbReference type="GeneID" id="101019965"/>
<evidence type="ECO:0000313" key="4">
    <source>
        <dbReference type="Ensembl" id="ENSPANP00000004196.3"/>
    </source>
</evidence>
<feature type="region of interest" description="Disordered" evidence="3">
    <location>
        <begin position="1"/>
        <end position="81"/>
    </location>
</feature>
<dbReference type="InterPro" id="IPR002164">
    <property type="entry name" value="NAP_family"/>
</dbReference>
<reference evidence="4" key="3">
    <citation type="submission" date="2025-09" db="UniProtKB">
        <authorList>
            <consortium name="Ensembl"/>
        </authorList>
    </citation>
    <scope>IDENTIFICATION</scope>
</reference>
<dbReference type="Gene3D" id="1.20.5.1500">
    <property type="match status" value="1"/>
</dbReference>
<dbReference type="GO" id="GO:0006334">
    <property type="term" value="P:nucleosome assembly"/>
    <property type="evidence" value="ECO:0007669"/>
    <property type="project" value="InterPro"/>
</dbReference>
<organism evidence="4 5">
    <name type="scientific">Papio anubis</name>
    <name type="common">Olive baboon</name>
    <dbReference type="NCBI Taxonomy" id="9555"/>
    <lineage>
        <taxon>Eukaryota</taxon>
        <taxon>Metazoa</taxon>
        <taxon>Chordata</taxon>
        <taxon>Craniata</taxon>
        <taxon>Vertebrata</taxon>
        <taxon>Euteleostomi</taxon>
        <taxon>Mammalia</taxon>
        <taxon>Eutheria</taxon>
        <taxon>Euarchontoglires</taxon>
        <taxon>Primates</taxon>
        <taxon>Haplorrhini</taxon>
        <taxon>Catarrhini</taxon>
        <taxon>Cercopithecidae</taxon>
        <taxon>Cercopithecinae</taxon>
        <taxon>Papio</taxon>
    </lineage>
</organism>
<reference evidence="4" key="2">
    <citation type="submission" date="2025-08" db="UniProtKB">
        <authorList>
            <consortium name="Ensembl"/>
        </authorList>
    </citation>
    <scope>IDENTIFICATION</scope>
</reference>
<dbReference type="GeneTree" id="ENSGT00940000162821"/>
<comment type="similarity">
    <text evidence="1 2">Belongs to the nucleosome assembly protein (NAP) family.</text>
</comment>
<gene>
    <name evidence="4" type="primary">TSPYL1</name>
</gene>
<sequence length="441" mass="49430">MSGVDGVERTPPLQTHSIIISDHVPSDPDAHQCLKLRDQSEATQVMAEPGEGGSETIALPPPQPSEEGGVPQDPAGRGSTPQIRVIGGRGHVAIKAGQEEGQPPAEGLAAASVVVVAVDRSLKKGVQGGEKALEICGAERSASELPAGAGAENDTEEVKTGKCATVSAAVAEGESAEVVVKEGLAEKEVVEEQMEVEEQLPEGEEIEVAEEDRVEEEAREEEGPWPLHEALRMDPLEAIQLELDTVNAQADRAFQQLEHKFGRMRRHYLERRNYIIQNIPGFWMTAFRNHPQLSAMIRGQDAEMLRYITNLEVKELRHPRTGCKFKFFFRRNPYFRNKLIVKEYEVRSSGRVVSLSTPIIWRRGHEPQSFIRRNQDLICSFFTWFSDHSLPESDKIAEIIKEDLWPNPLQYYLLREGVRRARRRPLREPVEIPRPFGFQSG</sequence>
<evidence type="ECO:0000313" key="5">
    <source>
        <dbReference type="Proteomes" id="UP000028761"/>
    </source>
</evidence>
<dbReference type="AlphaFoldDB" id="A0A096MWE0"/>
<dbReference type="PANTHER" id="PTHR11875">
    <property type="entry name" value="TESTIS-SPECIFIC Y-ENCODED PROTEIN"/>
    <property type="match status" value="1"/>
</dbReference>
<dbReference type="FunFam" id="3.30.1120.90:FF:000002">
    <property type="entry name" value="Testis-specific Y-encoded-like protein 2"/>
    <property type="match status" value="1"/>
</dbReference>
<dbReference type="Pfam" id="PF00956">
    <property type="entry name" value="NAP"/>
    <property type="match status" value="1"/>
</dbReference>
<dbReference type="ExpressionAtlas" id="A0A096MWE0">
    <property type="expression patterns" value="baseline"/>
</dbReference>
<dbReference type="STRING" id="9555.ENSPANP00000004196"/>
<dbReference type="GO" id="GO:0019899">
    <property type="term" value="F:enzyme binding"/>
    <property type="evidence" value="ECO:0007669"/>
    <property type="project" value="Ensembl"/>
</dbReference>
<dbReference type="OMA" id="RRGYEPQ"/>
<dbReference type="Ensembl" id="ENSPANT00000015147.3">
    <property type="protein sequence ID" value="ENSPANP00000004196.3"/>
    <property type="gene ID" value="ENSPANG00000007994.3"/>
</dbReference>
<proteinExistence type="inferred from homology"/>
<dbReference type="SUPFAM" id="SSF143113">
    <property type="entry name" value="NAP-like"/>
    <property type="match status" value="1"/>
</dbReference>
<protein>
    <submittedName>
        <fullName evidence="4">TSPY like 1</fullName>
    </submittedName>
</protein>